<dbReference type="InterPro" id="IPR036047">
    <property type="entry name" value="F-box-like_dom_sf"/>
</dbReference>
<dbReference type="KEGG" id="scm:SCHCO_02743676"/>
<reference evidence="3 4" key="1">
    <citation type="journal article" date="2010" name="Nat. Biotechnol.">
        <title>Genome sequence of the model mushroom Schizophyllum commune.</title>
        <authorList>
            <person name="Ohm R.A."/>
            <person name="de Jong J.F."/>
            <person name="Lugones L.G."/>
            <person name="Aerts A."/>
            <person name="Kothe E."/>
            <person name="Stajich J.E."/>
            <person name="de Vries R.P."/>
            <person name="Record E."/>
            <person name="Levasseur A."/>
            <person name="Baker S.E."/>
            <person name="Bartholomew K.A."/>
            <person name="Coutinho P.M."/>
            <person name="Erdmann S."/>
            <person name="Fowler T.J."/>
            <person name="Gathman A.C."/>
            <person name="Lombard V."/>
            <person name="Henrissat B."/>
            <person name="Knabe N."/>
            <person name="Kuees U."/>
            <person name="Lilly W.W."/>
            <person name="Lindquist E."/>
            <person name="Lucas S."/>
            <person name="Magnuson J.K."/>
            <person name="Piumi F."/>
            <person name="Raudaskoski M."/>
            <person name="Salamov A."/>
            <person name="Schmutz J."/>
            <person name="Schwarze F.W.M.R."/>
            <person name="vanKuyk P.A."/>
            <person name="Horton J.S."/>
            <person name="Grigoriev I.V."/>
            <person name="Woesten H.A.B."/>
        </authorList>
    </citation>
    <scope>NUCLEOTIDE SEQUENCE [LARGE SCALE GENOMIC DNA]</scope>
    <source>
        <strain evidence="4">H4-8 / FGSC 9210</strain>
    </source>
</reference>
<gene>
    <name evidence="3" type="ORF">SCHCODRAFT_255812</name>
</gene>
<dbReference type="SUPFAM" id="SSF81383">
    <property type="entry name" value="F-box domain"/>
    <property type="match status" value="1"/>
</dbReference>
<protein>
    <submittedName>
        <fullName evidence="3">Expressed protein</fullName>
    </submittedName>
</protein>
<keyword evidence="4" id="KW-1185">Reference proteome</keyword>
<organism evidence="4">
    <name type="scientific">Schizophyllum commune (strain H4-8 / FGSC 9210)</name>
    <name type="common">Split gill fungus</name>
    <dbReference type="NCBI Taxonomy" id="578458"/>
    <lineage>
        <taxon>Eukaryota</taxon>
        <taxon>Fungi</taxon>
        <taxon>Dikarya</taxon>
        <taxon>Basidiomycota</taxon>
        <taxon>Agaricomycotina</taxon>
        <taxon>Agaricomycetes</taxon>
        <taxon>Agaricomycetidae</taxon>
        <taxon>Agaricales</taxon>
        <taxon>Schizophyllaceae</taxon>
        <taxon>Schizophyllum</taxon>
    </lineage>
</organism>
<dbReference type="VEuPathDB" id="FungiDB:SCHCODRAFT_02743676"/>
<dbReference type="HOGENOM" id="CLU_010790_2_1_1"/>
<dbReference type="Pfam" id="PF00646">
    <property type="entry name" value="F-box"/>
    <property type="match status" value="1"/>
</dbReference>
<dbReference type="Proteomes" id="UP000007431">
    <property type="component" value="Unassembled WGS sequence"/>
</dbReference>
<name>D8PTX4_SCHCM</name>
<feature type="compositionally biased region" description="Polar residues" evidence="1">
    <location>
        <begin position="1"/>
        <end position="10"/>
    </location>
</feature>
<evidence type="ECO:0000259" key="2">
    <source>
        <dbReference type="PROSITE" id="PS50181"/>
    </source>
</evidence>
<dbReference type="InterPro" id="IPR001810">
    <property type="entry name" value="F-box_dom"/>
</dbReference>
<dbReference type="CDD" id="cd09917">
    <property type="entry name" value="F-box_SF"/>
    <property type="match status" value="1"/>
</dbReference>
<accession>D8PTX4</accession>
<dbReference type="InParanoid" id="D8PTX4"/>
<dbReference type="EMBL" id="GL377303">
    <property type="protein sequence ID" value="EFI99854.1"/>
    <property type="molecule type" value="Genomic_DNA"/>
</dbReference>
<dbReference type="OrthoDB" id="2322499at2759"/>
<dbReference type="GeneID" id="9587062"/>
<dbReference type="PROSITE" id="PS50181">
    <property type="entry name" value="FBOX"/>
    <property type="match status" value="1"/>
</dbReference>
<evidence type="ECO:0000256" key="1">
    <source>
        <dbReference type="SAM" id="MobiDB-lite"/>
    </source>
</evidence>
<evidence type="ECO:0000313" key="4">
    <source>
        <dbReference type="Proteomes" id="UP000007431"/>
    </source>
</evidence>
<dbReference type="RefSeq" id="XP_003034757.1">
    <property type="nucleotide sequence ID" value="XM_003034711.1"/>
</dbReference>
<feature type="region of interest" description="Disordered" evidence="1">
    <location>
        <begin position="1"/>
        <end position="62"/>
    </location>
</feature>
<dbReference type="eggNOG" id="ENOG502SAM6">
    <property type="taxonomic scope" value="Eukaryota"/>
</dbReference>
<dbReference type="AlphaFoldDB" id="D8PTX4"/>
<feature type="domain" description="F-box" evidence="2">
    <location>
        <begin position="65"/>
        <end position="114"/>
    </location>
</feature>
<evidence type="ECO:0000313" key="3">
    <source>
        <dbReference type="EMBL" id="EFI99854.1"/>
    </source>
</evidence>
<proteinExistence type="predicted"/>
<dbReference type="OMA" id="ICARCMD"/>
<sequence>MSTVQNSSAISLDASVDAPHDPSEPLDDAPTSRPIRKKRKVAGEKVATANQQFTKPSRTRKKGKLAALPEMPLDVLYEIFSNMHPLDLLHVSQTTKMLRGVLMSRSSAWIWKESYARATPALPPVPADLNIPQFVRLAYDRTCHYCGASGARVVVWAIRARTCKKCLVKDNLFIEEVATWRRFPSFKSWNYQIGQFIPRVKTGLTRRSRYRYPKASIDAFAAAFAADGVEEMDEDQERAWLEPRAKQFAAIDQHASICEEWDEERQIDRSWELQAIRNERKKNIFQRLTELGWAEEIEKSGYKLCAHKLVHKAQPLSEKVWNNVKDTLLVHIAELRTERIAEEKEDAILDRCRGLAKAYDEFLRTKPFTAILPTVGDIYALHEFAELIDETHYEEEIPQATYRALLDALPNSYFETWRENCDAALVNVLNSIPREGAPATRADLRLATTAFVTPDGYFSPLTQGYPHILASDRLTDGRLFGDRRQMALRQRPWTATGIRVAVRYRARAEAVIALAGLDPKTATGDEMDALDPWFLWPADRRDYPLCPSQPRAVNWRGACSCNEETENATIPAFELLGSEDTERVRARFLLSIDQWARSIQCAHCELRMLGMNQCKEHLKEVHSIYQITQADYIKGPSEPVSTASFAWPLKDEDDREDDFLDEYDW</sequence>